<dbReference type="Gene3D" id="3.20.20.140">
    <property type="entry name" value="Metal-dependent hydrolases"/>
    <property type="match status" value="1"/>
</dbReference>
<dbReference type="RefSeq" id="WP_186988441.1">
    <property type="nucleotide sequence ID" value="NZ_CP052909.1"/>
</dbReference>
<evidence type="ECO:0000313" key="4">
    <source>
        <dbReference type="Proteomes" id="UP000515514"/>
    </source>
</evidence>
<dbReference type="InterPro" id="IPR004722">
    <property type="entry name" value="DHOase"/>
</dbReference>
<dbReference type="EMBL" id="CP052909">
    <property type="protein sequence ID" value="QNJ98634.1"/>
    <property type="molecule type" value="Genomic_DNA"/>
</dbReference>
<dbReference type="AlphaFoldDB" id="A0A7G8PWB8"/>
<evidence type="ECO:0000313" key="3">
    <source>
        <dbReference type="EMBL" id="QNJ98634.1"/>
    </source>
</evidence>
<dbReference type="PANTHER" id="PTHR43668">
    <property type="entry name" value="ALLANTOINASE"/>
    <property type="match status" value="1"/>
</dbReference>
<dbReference type="PANTHER" id="PTHR43668:SF2">
    <property type="entry name" value="ALLANTOINASE"/>
    <property type="match status" value="1"/>
</dbReference>
<dbReference type="Gene3D" id="2.30.40.10">
    <property type="entry name" value="Urease, subunit C, domain 1"/>
    <property type="match status" value="1"/>
</dbReference>
<dbReference type="InterPro" id="IPR050138">
    <property type="entry name" value="DHOase/Allantoinase_Hydrolase"/>
</dbReference>
<dbReference type="KEGG" id="alti:ALE3EI_2087"/>
<dbReference type="Pfam" id="PF12890">
    <property type="entry name" value="DHOase"/>
    <property type="match status" value="1"/>
</dbReference>
<accession>A0A7G8PWB8</accession>
<name>A0A7G8PWB8_9FLAO</name>
<dbReference type="InterPro" id="IPR024403">
    <property type="entry name" value="DHOase_cat"/>
</dbReference>
<dbReference type="SUPFAM" id="SSF51338">
    <property type="entry name" value="Composite domain of metallo-dependent hydrolases"/>
    <property type="match status" value="1"/>
</dbReference>
<dbReference type="SUPFAM" id="SSF51556">
    <property type="entry name" value="Metallo-dependent hydrolases"/>
    <property type="match status" value="1"/>
</dbReference>
<evidence type="ECO:0000259" key="2">
    <source>
        <dbReference type="Pfam" id="PF12890"/>
    </source>
</evidence>
<dbReference type="GO" id="GO:0005737">
    <property type="term" value="C:cytoplasm"/>
    <property type="evidence" value="ECO:0007669"/>
    <property type="project" value="TreeGrafter"/>
</dbReference>
<dbReference type="CDD" id="cd01317">
    <property type="entry name" value="DHOase_IIa"/>
    <property type="match status" value="1"/>
</dbReference>
<reference evidence="3 4" key="1">
    <citation type="submission" date="2020-04" db="EMBL/GenBank/DDBJ databases">
        <title>Genome sequence of Altibacter aquimarinus strain ALE3EI.</title>
        <authorList>
            <person name="Oh H.-M."/>
            <person name="Jang D."/>
        </authorList>
    </citation>
    <scope>NUCLEOTIDE SEQUENCE [LARGE SCALE GENOMIC DNA]</scope>
    <source>
        <strain evidence="3 4">ALE3EI</strain>
    </source>
</reference>
<dbReference type="GO" id="GO:0004151">
    <property type="term" value="F:dihydroorotase activity"/>
    <property type="evidence" value="ECO:0007669"/>
    <property type="project" value="InterPro"/>
</dbReference>
<sequence>MNILLRSAVIVDPKSKHHLKKRDILIENGKITKIGASVSNEKNVREIILPNLHISQGWFDPGVSFGEPGFEERETIHNGLTTAACSGFTHVAVNTNTNPVADSKSNIKFLKSKAENHAVNLYPLGTLSVGGKGIDMAELFDMKNEGAIAFYDYKRSISNANLLKIALQYSQGFSGLVQSFPYERSISVNGIVNEEVNSTKLGLKGIPALAEELQIIRDLYILEYTGGQLHIPTISTKKSVDLIKEAKKNKLQVSCSVSINNLFLTDDKLETFDTNYKLLPPLRTSVDTKALLKGLKEGIIDGVTSDHDPMDVEHKKTEFDHAFFGSIGLESCFGALNKLTGVEMAVEGLTRLKPIFGIEKGEISEGMKADLTLFDPEKKWTFTNEDIRSTSKNSAMLGETLKGKPYGVYSNKKLVLAN</sequence>
<dbReference type="GO" id="GO:0006221">
    <property type="term" value="P:pyrimidine nucleotide biosynthetic process"/>
    <property type="evidence" value="ECO:0007669"/>
    <property type="project" value="UniProtKB-KW"/>
</dbReference>
<keyword evidence="4" id="KW-1185">Reference proteome</keyword>
<gene>
    <name evidence="3" type="ORF">ALE3EI_2087</name>
</gene>
<dbReference type="GO" id="GO:0006145">
    <property type="term" value="P:purine nucleobase catabolic process"/>
    <property type="evidence" value="ECO:0007669"/>
    <property type="project" value="TreeGrafter"/>
</dbReference>
<keyword evidence="1" id="KW-0665">Pyrimidine biosynthesis</keyword>
<dbReference type="GO" id="GO:0004038">
    <property type="term" value="F:allantoinase activity"/>
    <property type="evidence" value="ECO:0007669"/>
    <property type="project" value="TreeGrafter"/>
</dbReference>
<organism evidence="3 4">
    <name type="scientific">Constantimarinum furrinae</name>
    <dbReference type="NCBI Taxonomy" id="2562285"/>
    <lineage>
        <taxon>Bacteria</taxon>
        <taxon>Pseudomonadati</taxon>
        <taxon>Bacteroidota</taxon>
        <taxon>Flavobacteriia</taxon>
        <taxon>Flavobacteriales</taxon>
        <taxon>Flavobacteriaceae</taxon>
        <taxon>Altibacter/Constantimarinum group</taxon>
        <taxon>Constantimarinum</taxon>
    </lineage>
</organism>
<dbReference type="Proteomes" id="UP000515514">
    <property type="component" value="Chromosome"/>
</dbReference>
<proteinExistence type="predicted"/>
<protein>
    <submittedName>
        <fullName evidence="3">Dihydroorotase</fullName>
    </submittedName>
</protein>
<feature type="domain" description="Dihydroorotase catalytic" evidence="2">
    <location>
        <begin position="63"/>
        <end position="239"/>
    </location>
</feature>
<dbReference type="InterPro" id="IPR032466">
    <property type="entry name" value="Metal_Hydrolase"/>
</dbReference>
<dbReference type="InterPro" id="IPR011059">
    <property type="entry name" value="Metal-dep_hydrolase_composite"/>
</dbReference>
<dbReference type="GO" id="GO:0046872">
    <property type="term" value="F:metal ion binding"/>
    <property type="evidence" value="ECO:0007669"/>
    <property type="project" value="InterPro"/>
</dbReference>
<evidence type="ECO:0000256" key="1">
    <source>
        <dbReference type="ARBA" id="ARBA00022975"/>
    </source>
</evidence>